<comment type="caution">
    <text evidence="2">The sequence shown here is derived from an EMBL/GenBank/DDBJ whole genome shotgun (WGS) entry which is preliminary data.</text>
</comment>
<name>A0A0J1BHQ6_RHOIS</name>
<reference evidence="2" key="1">
    <citation type="submission" date="2015-05" db="EMBL/GenBank/DDBJ databases">
        <title>Permanent draft genome of Rhodopirellula islandicus K833.</title>
        <authorList>
            <person name="Kizina J."/>
            <person name="Richter M."/>
            <person name="Glockner F.O."/>
            <person name="Harder J."/>
        </authorList>
    </citation>
    <scope>NUCLEOTIDE SEQUENCE [LARGE SCALE GENOMIC DNA]</scope>
    <source>
        <strain evidence="2">K833</strain>
    </source>
</reference>
<dbReference type="AlphaFoldDB" id="A0A0J1BHQ6"/>
<keyword evidence="1" id="KW-1133">Transmembrane helix</keyword>
<evidence type="ECO:0000256" key="1">
    <source>
        <dbReference type="SAM" id="Phobius"/>
    </source>
</evidence>
<keyword evidence="3" id="KW-1185">Reference proteome</keyword>
<keyword evidence="1 2" id="KW-0812">Transmembrane</keyword>
<keyword evidence="1" id="KW-0472">Membrane</keyword>
<evidence type="ECO:0000313" key="2">
    <source>
        <dbReference type="EMBL" id="KLU06028.1"/>
    </source>
</evidence>
<evidence type="ECO:0000313" key="3">
    <source>
        <dbReference type="Proteomes" id="UP000036367"/>
    </source>
</evidence>
<dbReference type="PATRIC" id="fig|595434.4.peg.1799"/>
<dbReference type="EMBL" id="LECT01000016">
    <property type="protein sequence ID" value="KLU06028.1"/>
    <property type="molecule type" value="Genomic_DNA"/>
</dbReference>
<dbReference type="STRING" id="595434.RISK_001879"/>
<sequence length="140" mass="15489">MFCMKRLFSTRATAELTADRSGWCKITLSAATSRERHLDRWRGNGSEMSSALQSGAEWHGRCFLFSLLAPSLRWGALKRRNFIMANETGILEETKKAVTDNERPLGEESPGAPFLFVALSYLAVLAVVSGVVAMIMWASS</sequence>
<organism evidence="2 3">
    <name type="scientific">Rhodopirellula islandica</name>
    <dbReference type="NCBI Taxonomy" id="595434"/>
    <lineage>
        <taxon>Bacteria</taxon>
        <taxon>Pseudomonadati</taxon>
        <taxon>Planctomycetota</taxon>
        <taxon>Planctomycetia</taxon>
        <taxon>Pirellulales</taxon>
        <taxon>Pirellulaceae</taxon>
        <taxon>Rhodopirellula</taxon>
    </lineage>
</organism>
<dbReference type="Proteomes" id="UP000036367">
    <property type="component" value="Unassembled WGS sequence"/>
</dbReference>
<feature type="transmembrane region" description="Helical" evidence="1">
    <location>
        <begin position="114"/>
        <end position="138"/>
    </location>
</feature>
<protein>
    <submittedName>
        <fullName evidence="2">Transmembrane protein</fullName>
    </submittedName>
</protein>
<proteinExistence type="predicted"/>
<gene>
    <name evidence="2" type="ORF">RISK_001879</name>
</gene>
<accession>A0A0J1BHQ6</accession>